<dbReference type="Pfam" id="PF00732">
    <property type="entry name" value="GMC_oxred_N"/>
    <property type="match status" value="1"/>
</dbReference>
<dbReference type="EMBL" id="JASWJB010000454">
    <property type="protein sequence ID" value="KAK2590320.1"/>
    <property type="molecule type" value="Genomic_DNA"/>
</dbReference>
<name>A0AAJ0CCC1_9HYPO</name>
<sequence length="629" mass="69005">MFGSPGESWGMKNPESNSTSPVADAISRISAVLHDKGDHSGDLGSLQGGFKEPERFDYVVVGAGTAGSVMGYRLAEAGYSVALIEAGKYQDYTRPTVGSTPGLAGLFTGARTHFNWTEWGFFTELQPELKHRRLRYPQGKAVGGSSTLGYMIYHRAAKSFHDKWAELAGDGSYRLDPFQKSYRKAVTFHPPSDEALPRNVSFSYNLDDFEPNFEGGAIQVSYPFYVSRWAIWLQKALQSMGFRAADSINQGDLLGYHYAQMMIRPEYASRSSAADYVTQAKDLNLDKLKVFTNTTVTKLLFEKDRATGVHVSTPKGDQRQIIAKREVIVSAGALRTPQLLMVSGIGSELVLKDNGITVTSPLKGVGQNLRDQICFGLSYPIALETAHASILNSSVFNKTLRTYQSSATGPLSSNGMEMLSFEKLPQEYRDHFSSTTKHELSDLADDWPEAAYVSADGHIGDYQAQLFQPFNGTKYASILGTVVSSFSTGYVTIQSKYMSESPVVSPNWLTAQTDQQLAVAIFRRMRRIFQARALQPIRLGDESWPEKHIETDEQILAIIRATFFTAGHPAGTCRMGLRGDPNAVVDSDARVIGVQGLRVVDASALPILPPGYPGATILAFAEKIAESMV</sequence>
<dbReference type="AlphaFoldDB" id="A0AAJ0CCC1"/>
<comment type="cofactor">
    <cofactor evidence="3">
        <name>FAD</name>
        <dbReference type="ChEBI" id="CHEBI:57692"/>
    </cofactor>
</comment>
<keyword evidence="3" id="KW-0285">Flavoprotein</keyword>
<evidence type="ECO:0000256" key="1">
    <source>
        <dbReference type="ARBA" id="ARBA00010790"/>
    </source>
</evidence>
<dbReference type="SUPFAM" id="SSF54373">
    <property type="entry name" value="FAD-linked reductases, C-terminal domain"/>
    <property type="match status" value="1"/>
</dbReference>
<dbReference type="Gene3D" id="3.30.560.10">
    <property type="entry name" value="Glucose Oxidase, domain 3"/>
    <property type="match status" value="1"/>
</dbReference>
<keyword evidence="2" id="KW-0325">Glycoprotein</keyword>
<dbReference type="GO" id="GO:0016614">
    <property type="term" value="F:oxidoreductase activity, acting on CH-OH group of donors"/>
    <property type="evidence" value="ECO:0007669"/>
    <property type="project" value="InterPro"/>
</dbReference>
<dbReference type="InterPro" id="IPR036188">
    <property type="entry name" value="FAD/NAD-bd_sf"/>
</dbReference>
<dbReference type="GO" id="GO:0050660">
    <property type="term" value="F:flavin adenine dinucleotide binding"/>
    <property type="evidence" value="ECO:0007669"/>
    <property type="project" value="InterPro"/>
</dbReference>
<dbReference type="InterPro" id="IPR012132">
    <property type="entry name" value="GMC_OxRdtase"/>
</dbReference>
<dbReference type="Pfam" id="PF05199">
    <property type="entry name" value="GMC_oxred_C"/>
    <property type="match status" value="1"/>
</dbReference>
<dbReference type="InterPro" id="IPR007867">
    <property type="entry name" value="GMC_OxRtase_C"/>
</dbReference>
<proteinExistence type="inferred from homology"/>
<protein>
    <recommendedName>
        <fullName evidence="5">Glucose-methanol-choline oxidoreductase N-terminal domain-containing protein</fullName>
    </recommendedName>
</protein>
<accession>A0AAJ0CCC1</accession>
<evidence type="ECO:0000313" key="6">
    <source>
        <dbReference type="EMBL" id="KAK2590320.1"/>
    </source>
</evidence>
<gene>
    <name evidence="6" type="ORF">QQS21_011996</name>
</gene>
<dbReference type="Proteomes" id="UP001251528">
    <property type="component" value="Unassembled WGS sequence"/>
</dbReference>
<evidence type="ECO:0000313" key="7">
    <source>
        <dbReference type="Proteomes" id="UP001251528"/>
    </source>
</evidence>
<feature type="region of interest" description="Disordered" evidence="4">
    <location>
        <begin position="1"/>
        <end position="21"/>
    </location>
</feature>
<dbReference type="PANTHER" id="PTHR11552:SF138">
    <property type="entry name" value="DEHYDROGENASE PKFF-RELATED"/>
    <property type="match status" value="1"/>
</dbReference>
<dbReference type="Gene3D" id="3.50.50.60">
    <property type="entry name" value="FAD/NAD(P)-binding domain"/>
    <property type="match status" value="1"/>
</dbReference>
<keyword evidence="3" id="KW-0274">FAD</keyword>
<dbReference type="SUPFAM" id="SSF51905">
    <property type="entry name" value="FAD/NAD(P)-binding domain"/>
    <property type="match status" value="1"/>
</dbReference>
<dbReference type="PANTHER" id="PTHR11552">
    <property type="entry name" value="GLUCOSE-METHANOL-CHOLINE GMC OXIDOREDUCTASE"/>
    <property type="match status" value="1"/>
</dbReference>
<feature type="binding site" evidence="3">
    <location>
        <position position="296"/>
    </location>
    <ligand>
        <name>FAD</name>
        <dbReference type="ChEBI" id="CHEBI:57692"/>
    </ligand>
</feature>
<evidence type="ECO:0000256" key="3">
    <source>
        <dbReference type="PIRSR" id="PIRSR000137-2"/>
    </source>
</evidence>
<dbReference type="InterPro" id="IPR000172">
    <property type="entry name" value="GMC_OxRdtase_N"/>
</dbReference>
<dbReference type="PIRSF" id="PIRSF000137">
    <property type="entry name" value="Alcohol_oxidase"/>
    <property type="match status" value="1"/>
</dbReference>
<feature type="domain" description="Glucose-methanol-choline oxidoreductase N-terminal" evidence="5">
    <location>
        <begin position="332"/>
        <end position="346"/>
    </location>
</feature>
<dbReference type="GO" id="GO:0044550">
    <property type="term" value="P:secondary metabolite biosynthetic process"/>
    <property type="evidence" value="ECO:0007669"/>
    <property type="project" value="TreeGrafter"/>
</dbReference>
<evidence type="ECO:0000259" key="5">
    <source>
        <dbReference type="PROSITE" id="PS00624"/>
    </source>
</evidence>
<comment type="similarity">
    <text evidence="1">Belongs to the GMC oxidoreductase family.</text>
</comment>
<dbReference type="PROSITE" id="PS00624">
    <property type="entry name" value="GMC_OXRED_2"/>
    <property type="match status" value="1"/>
</dbReference>
<evidence type="ECO:0000256" key="4">
    <source>
        <dbReference type="SAM" id="MobiDB-lite"/>
    </source>
</evidence>
<organism evidence="6 7">
    <name type="scientific">Conoideocrella luteorostrata</name>
    <dbReference type="NCBI Taxonomy" id="1105319"/>
    <lineage>
        <taxon>Eukaryota</taxon>
        <taxon>Fungi</taxon>
        <taxon>Dikarya</taxon>
        <taxon>Ascomycota</taxon>
        <taxon>Pezizomycotina</taxon>
        <taxon>Sordariomycetes</taxon>
        <taxon>Hypocreomycetidae</taxon>
        <taxon>Hypocreales</taxon>
        <taxon>Clavicipitaceae</taxon>
        <taxon>Conoideocrella</taxon>
    </lineage>
</organism>
<reference evidence="6" key="1">
    <citation type="submission" date="2023-06" db="EMBL/GenBank/DDBJ databases">
        <title>Conoideocrella luteorostrata (Hypocreales: Clavicipitaceae), a potential biocontrol fungus for elongate hemlock scale in United States Christmas tree production areas.</title>
        <authorList>
            <person name="Barrett H."/>
            <person name="Lovett B."/>
            <person name="Macias A.M."/>
            <person name="Stajich J.E."/>
            <person name="Kasson M.T."/>
        </authorList>
    </citation>
    <scope>NUCLEOTIDE SEQUENCE</scope>
    <source>
        <strain evidence="6">ARSEF 14590</strain>
    </source>
</reference>
<keyword evidence="7" id="KW-1185">Reference proteome</keyword>
<comment type="caution">
    <text evidence="6">The sequence shown here is derived from an EMBL/GenBank/DDBJ whole genome shotgun (WGS) entry which is preliminary data.</text>
</comment>
<evidence type="ECO:0000256" key="2">
    <source>
        <dbReference type="ARBA" id="ARBA00023180"/>
    </source>
</evidence>